<accession>A0A1X6N7K5</accession>
<dbReference type="Gene3D" id="3.80.10.10">
    <property type="entry name" value="Ribonuclease Inhibitor"/>
    <property type="match status" value="1"/>
</dbReference>
<dbReference type="Proteomes" id="UP000194127">
    <property type="component" value="Unassembled WGS sequence"/>
</dbReference>
<dbReference type="SUPFAM" id="SSF52047">
    <property type="entry name" value="RNI-like"/>
    <property type="match status" value="1"/>
</dbReference>
<dbReference type="RefSeq" id="XP_024341250.1">
    <property type="nucleotide sequence ID" value="XM_024478773.1"/>
</dbReference>
<dbReference type="OrthoDB" id="3238099at2759"/>
<sequence>MSILPHQGQASLPPEIWDIIIPKTSRAGQRSCLFVCRLFYGIAVRTLFSSIYVHLGLCDWRWAYRTRTRGERVQLERDNITRASALLEHIAHDVVFASYVRKMAVYVFINDAEDKVLGARRCLLSALKSLHNLTTFVVSQYRSLLDVDQECIDALASAHPPLRELHFPMYLNIAGDACSQDGPMNMSLGDLRLDAFDRLESVTLHLEAGYRLDDFIGYDREKDFLCALTSARRDTLRCLKIGGNLGLDCPDALAQVLHLRDLELQYSEGVDEVETVIQRCPNLHSFGLASYTGDHENIMQVFARNSSALPHLTSLRHTGYVSLRENTFSLDGLVEFVREKALLRRLDFAASYRWEELKALLPFLRSSKTLDTLGLSLQADVFRKDDARHLQAHLPSQIRALRVHISIKSLEVGADMWHGLWTHLPELRFIYVHEEPHERGPVLDIEQLASRAPRLQVVGVNGRFREVERGSDGSVALSAPWPMFKIAARDFDCDDWEWLMFEATLPLWEVSGANGPRAPTTGLVT</sequence>
<protein>
    <recommendedName>
        <fullName evidence="3">F-box domain-containing protein</fullName>
    </recommendedName>
</protein>
<evidence type="ECO:0000313" key="1">
    <source>
        <dbReference type="EMBL" id="OSX64456.1"/>
    </source>
</evidence>
<proteinExistence type="predicted"/>
<evidence type="ECO:0000313" key="2">
    <source>
        <dbReference type="Proteomes" id="UP000194127"/>
    </source>
</evidence>
<gene>
    <name evidence="1" type="ORF">POSPLADRAFT_1045495</name>
</gene>
<reference evidence="1 2" key="1">
    <citation type="submission" date="2017-04" db="EMBL/GenBank/DDBJ databases">
        <title>Genome Sequence of the Model Brown-Rot Fungus Postia placenta SB12.</title>
        <authorList>
            <consortium name="DOE Joint Genome Institute"/>
            <person name="Gaskell J."/>
            <person name="Kersten P."/>
            <person name="Larrondo L.F."/>
            <person name="Canessa P."/>
            <person name="Martinez D."/>
            <person name="Hibbett D."/>
            <person name="Schmoll M."/>
            <person name="Kubicek C.P."/>
            <person name="Martinez A.T."/>
            <person name="Yadav J."/>
            <person name="Master E."/>
            <person name="Magnuson J.K."/>
            <person name="James T."/>
            <person name="Yaver D."/>
            <person name="Berka R."/>
            <person name="Labutti K."/>
            <person name="Lipzen A."/>
            <person name="Aerts A."/>
            <person name="Barry K."/>
            <person name="Henrissat B."/>
            <person name="Blanchette R."/>
            <person name="Grigoriev I."/>
            <person name="Cullen D."/>
        </authorList>
    </citation>
    <scope>NUCLEOTIDE SEQUENCE [LARGE SCALE GENOMIC DNA]</scope>
    <source>
        <strain evidence="1 2">MAD-698-R-SB12</strain>
    </source>
</reference>
<dbReference type="InterPro" id="IPR032675">
    <property type="entry name" value="LRR_dom_sf"/>
</dbReference>
<evidence type="ECO:0008006" key="3">
    <source>
        <dbReference type="Google" id="ProtNLM"/>
    </source>
</evidence>
<dbReference type="AlphaFoldDB" id="A0A1X6N7K5"/>
<organism evidence="1 2">
    <name type="scientific">Postia placenta MAD-698-R-SB12</name>
    <dbReference type="NCBI Taxonomy" id="670580"/>
    <lineage>
        <taxon>Eukaryota</taxon>
        <taxon>Fungi</taxon>
        <taxon>Dikarya</taxon>
        <taxon>Basidiomycota</taxon>
        <taxon>Agaricomycotina</taxon>
        <taxon>Agaricomycetes</taxon>
        <taxon>Polyporales</taxon>
        <taxon>Adustoporiaceae</taxon>
        <taxon>Rhodonia</taxon>
    </lineage>
</organism>
<keyword evidence="2" id="KW-1185">Reference proteome</keyword>
<dbReference type="EMBL" id="KZ110594">
    <property type="protein sequence ID" value="OSX64456.1"/>
    <property type="molecule type" value="Genomic_DNA"/>
</dbReference>
<name>A0A1X6N7K5_9APHY</name>
<dbReference type="GeneID" id="36323723"/>